<comment type="subcellular location">
    <subcellularLocation>
        <location evidence="1">Cell membrane</location>
        <topology evidence="1">Multi-pass membrane protein</topology>
    </subcellularLocation>
</comment>
<keyword evidence="4 7" id="KW-1133">Transmembrane helix</keyword>
<feature type="transmembrane region" description="Helical" evidence="7">
    <location>
        <begin position="40"/>
        <end position="64"/>
    </location>
</feature>
<organism evidence="9 10">
    <name type="scientific">Halobacillus yeomjeoni</name>
    <dbReference type="NCBI Taxonomy" id="311194"/>
    <lineage>
        <taxon>Bacteria</taxon>
        <taxon>Bacillati</taxon>
        <taxon>Bacillota</taxon>
        <taxon>Bacilli</taxon>
        <taxon>Bacillales</taxon>
        <taxon>Bacillaceae</taxon>
        <taxon>Halobacillus</taxon>
    </lineage>
</organism>
<comment type="caution">
    <text evidence="9">The sequence shown here is derived from an EMBL/GenBank/DDBJ whole genome shotgun (WGS) entry which is preliminary data.</text>
</comment>
<evidence type="ECO:0000256" key="5">
    <source>
        <dbReference type="ARBA" id="ARBA00023136"/>
    </source>
</evidence>
<evidence type="ECO:0000256" key="4">
    <source>
        <dbReference type="ARBA" id="ARBA00022989"/>
    </source>
</evidence>
<evidence type="ECO:0000256" key="1">
    <source>
        <dbReference type="ARBA" id="ARBA00004651"/>
    </source>
</evidence>
<keyword evidence="10" id="KW-1185">Reference proteome</keyword>
<evidence type="ECO:0000256" key="6">
    <source>
        <dbReference type="ARBA" id="ARBA00038076"/>
    </source>
</evidence>
<keyword evidence="2" id="KW-1003">Cell membrane</keyword>
<comment type="similarity">
    <text evidence="6">Belongs to the ABC-4 integral membrane protein family.</text>
</comment>
<feature type="transmembrane region" description="Helical" evidence="7">
    <location>
        <begin position="184"/>
        <end position="205"/>
    </location>
</feature>
<evidence type="ECO:0000259" key="8">
    <source>
        <dbReference type="Pfam" id="PF02687"/>
    </source>
</evidence>
<evidence type="ECO:0000256" key="2">
    <source>
        <dbReference type="ARBA" id="ARBA00022475"/>
    </source>
</evidence>
<proteinExistence type="inferred from homology"/>
<sequence>MIAVGVLYVFSTNLILSLRRRKEFAILLSLGWRIKDLWKLIFIEALMMSLFVIGISCLTLFLFFIRNERGFQVESFIQIALVTEVIYFLGALWPAMLLKSIQPYEAIRTGEVMVGSKRMFRVRGLPSMALGHFLSKIKRNLLSILAIAIPAVLLSFFIFVTFRMEGVLYTTALGNYISVQISSIHYISMAIAALLSILTTMELIWQNVSDRRHEITVLRSIGWRNANTRMLVYWEGIFVGTMAAVLGVTGALALIWSLYEQFPLEHLGVIALTRIIPVMMGLVGSFIPGEIAVRMNLKGVK</sequence>
<feature type="domain" description="ABC3 transporter permease C-terminal" evidence="8">
    <location>
        <begin position="187"/>
        <end position="264"/>
    </location>
</feature>
<dbReference type="PANTHER" id="PTHR30572">
    <property type="entry name" value="MEMBRANE COMPONENT OF TRANSPORTER-RELATED"/>
    <property type="match status" value="1"/>
</dbReference>
<feature type="transmembrane region" description="Helical" evidence="7">
    <location>
        <begin position="141"/>
        <end position="164"/>
    </location>
</feature>
<evidence type="ECO:0000256" key="3">
    <source>
        <dbReference type="ARBA" id="ARBA00022692"/>
    </source>
</evidence>
<dbReference type="PANTHER" id="PTHR30572:SF4">
    <property type="entry name" value="ABC TRANSPORTER PERMEASE YTRF"/>
    <property type="match status" value="1"/>
</dbReference>
<dbReference type="GO" id="GO:0005886">
    <property type="term" value="C:plasma membrane"/>
    <property type="evidence" value="ECO:0007669"/>
    <property type="project" value="UniProtKB-SubCell"/>
</dbReference>
<dbReference type="InterPro" id="IPR003838">
    <property type="entry name" value="ABC3_permease_C"/>
</dbReference>
<dbReference type="Proteomes" id="UP000614490">
    <property type="component" value="Unassembled WGS sequence"/>
</dbReference>
<evidence type="ECO:0000256" key="7">
    <source>
        <dbReference type="SAM" id="Phobius"/>
    </source>
</evidence>
<evidence type="ECO:0000313" key="9">
    <source>
        <dbReference type="EMBL" id="MBH0231364.1"/>
    </source>
</evidence>
<feature type="transmembrane region" description="Helical" evidence="7">
    <location>
        <begin position="231"/>
        <end position="259"/>
    </location>
</feature>
<gene>
    <name evidence="9" type="ORF">H0267_14140</name>
</gene>
<keyword evidence="3 7" id="KW-0812">Transmembrane</keyword>
<dbReference type="InterPro" id="IPR050250">
    <property type="entry name" value="Macrolide_Exporter_MacB"/>
</dbReference>
<name>A0A931HXQ4_9BACI</name>
<dbReference type="GO" id="GO:0022857">
    <property type="term" value="F:transmembrane transporter activity"/>
    <property type="evidence" value="ECO:0007669"/>
    <property type="project" value="TreeGrafter"/>
</dbReference>
<protein>
    <submittedName>
        <fullName evidence="9">FtsX-like permease family protein</fullName>
    </submittedName>
</protein>
<dbReference type="Pfam" id="PF02687">
    <property type="entry name" value="FtsX"/>
    <property type="match status" value="2"/>
</dbReference>
<feature type="domain" description="ABC3 transporter permease C-terminal" evidence="8">
    <location>
        <begin position="1"/>
        <end position="103"/>
    </location>
</feature>
<dbReference type="EMBL" id="JADZSC010000003">
    <property type="protein sequence ID" value="MBH0231364.1"/>
    <property type="molecule type" value="Genomic_DNA"/>
</dbReference>
<dbReference type="AlphaFoldDB" id="A0A931HXQ4"/>
<evidence type="ECO:0000313" key="10">
    <source>
        <dbReference type="Proteomes" id="UP000614490"/>
    </source>
</evidence>
<accession>A0A931HXQ4</accession>
<feature type="transmembrane region" description="Helical" evidence="7">
    <location>
        <begin position="271"/>
        <end position="293"/>
    </location>
</feature>
<reference evidence="9 10" key="1">
    <citation type="journal article" date="2005" name="Int. J. Syst. Evol. Microbiol.">
        <title>Halobacillus yeomjeoni sp. nov., isolated from a marine solar saltern in Korea.</title>
        <authorList>
            <person name="Yoon J.H."/>
            <person name="Kang S.J."/>
            <person name="Lee C.H."/>
            <person name="Oh H.W."/>
            <person name="Oh T.K."/>
        </authorList>
    </citation>
    <scope>NUCLEOTIDE SEQUENCE [LARGE SCALE GENOMIC DNA]</scope>
    <source>
        <strain evidence="9 10">KCTC 3957</strain>
    </source>
</reference>
<keyword evidence="5 7" id="KW-0472">Membrane</keyword>
<feature type="transmembrane region" description="Helical" evidence="7">
    <location>
        <begin position="76"/>
        <end position="98"/>
    </location>
</feature>
<dbReference type="RefSeq" id="WP_197317991.1">
    <property type="nucleotide sequence ID" value="NZ_JADZSC010000003.1"/>
</dbReference>